<sequence length="391" mass="43063">MDLTYNAEQTALRKELRAYFADLMKPALRHELENEVHGGPCYKGVIRELGKRGLLGIGWPIEYGGQGRDAIDQYIFYDEAQRARVPVPFVALNTVAPTLMEFGTEEQKNAYLPGILAGEIDFAVGYSEADAGTDLASLRTRAVREGDHWVVDGAKMWTSRGGTAEFVWLAARTDPEAPKHRGISIFVVDTRTPGFRATEIRTIAGYSTFATYYDGVTVPDRDLVGGLNTGWKLITAQLNHERLALAAFNGLAFTLLDEVTRWALTPAGPRGSRRADLPWVQSALARCHALLSPLHLINAELSWKIGRGELSAADASVAKVYGTETVIEVYRLLMEVLGALATVREGRLQQLRGDLEWAYRRAVINTFGGGTNEVQREIIAAGALHTPRVPR</sequence>
<dbReference type="OrthoDB" id="2431337at2"/>
<reference evidence="10 11" key="1">
    <citation type="submission" date="2016-11" db="EMBL/GenBank/DDBJ databases">
        <title>Genome sequences of unsequenced Mycobacteria.</title>
        <authorList>
            <person name="Greninger A.L."/>
            <person name="Fang F."/>
            <person name="Jerome K.R."/>
        </authorList>
    </citation>
    <scope>NUCLEOTIDE SEQUENCE [LARGE SCALE GENOMIC DNA]</scope>
    <source>
        <strain evidence="10 11">M11</strain>
    </source>
</reference>
<comment type="cofactor">
    <cofactor evidence="1 6">
        <name>FAD</name>
        <dbReference type="ChEBI" id="CHEBI:57692"/>
    </cofactor>
</comment>
<evidence type="ECO:0000313" key="11">
    <source>
        <dbReference type="Proteomes" id="UP000186438"/>
    </source>
</evidence>
<dbReference type="InterPro" id="IPR052161">
    <property type="entry name" value="Mycobact_Acyl-CoA_DH"/>
</dbReference>
<proteinExistence type="inferred from homology"/>
<feature type="domain" description="Acyl-CoA dehydrogenase/oxidase C-terminal" evidence="7">
    <location>
        <begin position="228"/>
        <end position="383"/>
    </location>
</feature>
<dbReference type="EMBL" id="MPNT01000001">
    <property type="protein sequence ID" value="OJZ76112.1"/>
    <property type="molecule type" value="Genomic_DNA"/>
</dbReference>
<protein>
    <submittedName>
        <fullName evidence="10">Acyl-CoA dehydrogenase</fullName>
    </submittedName>
</protein>
<dbReference type="STRING" id="53378.BRW65_01355"/>
<keyword evidence="4 6" id="KW-0274">FAD</keyword>
<feature type="domain" description="Acyl-CoA dehydrogenase/oxidase N-terminal" evidence="9">
    <location>
        <begin position="7"/>
        <end position="119"/>
    </location>
</feature>
<evidence type="ECO:0000256" key="1">
    <source>
        <dbReference type="ARBA" id="ARBA00001974"/>
    </source>
</evidence>
<evidence type="ECO:0000259" key="9">
    <source>
        <dbReference type="Pfam" id="PF02771"/>
    </source>
</evidence>
<dbReference type="GO" id="GO:0016627">
    <property type="term" value="F:oxidoreductase activity, acting on the CH-CH group of donors"/>
    <property type="evidence" value="ECO:0007669"/>
    <property type="project" value="InterPro"/>
</dbReference>
<dbReference type="Proteomes" id="UP000186438">
    <property type="component" value="Unassembled WGS sequence"/>
</dbReference>
<dbReference type="Gene3D" id="2.40.110.10">
    <property type="entry name" value="Butyryl-CoA Dehydrogenase, subunit A, domain 2"/>
    <property type="match status" value="1"/>
</dbReference>
<evidence type="ECO:0000256" key="3">
    <source>
        <dbReference type="ARBA" id="ARBA00022630"/>
    </source>
</evidence>
<dbReference type="SUPFAM" id="SSF56645">
    <property type="entry name" value="Acyl-CoA dehydrogenase NM domain-like"/>
    <property type="match status" value="1"/>
</dbReference>
<comment type="caution">
    <text evidence="10">The sequence shown here is derived from an EMBL/GenBank/DDBJ whole genome shotgun (WGS) entry which is preliminary data.</text>
</comment>
<evidence type="ECO:0000256" key="4">
    <source>
        <dbReference type="ARBA" id="ARBA00022827"/>
    </source>
</evidence>
<evidence type="ECO:0000256" key="6">
    <source>
        <dbReference type="RuleBase" id="RU362125"/>
    </source>
</evidence>
<dbReference type="InterPro" id="IPR009100">
    <property type="entry name" value="AcylCoA_DH/oxidase_NM_dom_sf"/>
</dbReference>
<dbReference type="Pfam" id="PF00441">
    <property type="entry name" value="Acyl-CoA_dh_1"/>
    <property type="match status" value="1"/>
</dbReference>
<dbReference type="RefSeq" id="WP_073870348.1">
    <property type="nucleotide sequence ID" value="NZ_MPNT01000001.1"/>
</dbReference>
<comment type="similarity">
    <text evidence="2 6">Belongs to the acyl-CoA dehydrogenase family.</text>
</comment>
<name>A0A1Q4I2A7_9MYCO</name>
<dbReference type="InterPro" id="IPR036250">
    <property type="entry name" value="AcylCo_DH-like_C"/>
</dbReference>
<dbReference type="Pfam" id="PF02771">
    <property type="entry name" value="Acyl-CoA_dh_N"/>
    <property type="match status" value="1"/>
</dbReference>
<dbReference type="SUPFAM" id="SSF47203">
    <property type="entry name" value="Acyl-CoA dehydrogenase C-terminal domain-like"/>
    <property type="match status" value="1"/>
</dbReference>
<dbReference type="GO" id="GO:0005886">
    <property type="term" value="C:plasma membrane"/>
    <property type="evidence" value="ECO:0007669"/>
    <property type="project" value="TreeGrafter"/>
</dbReference>
<evidence type="ECO:0000256" key="5">
    <source>
        <dbReference type="ARBA" id="ARBA00023002"/>
    </source>
</evidence>
<dbReference type="GO" id="GO:0050660">
    <property type="term" value="F:flavin adenine dinucleotide binding"/>
    <property type="evidence" value="ECO:0007669"/>
    <property type="project" value="InterPro"/>
</dbReference>
<dbReference type="Gene3D" id="1.20.140.10">
    <property type="entry name" value="Butyryl-CoA Dehydrogenase, subunit A, domain 3"/>
    <property type="match status" value="1"/>
</dbReference>
<dbReference type="InterPro" id="IPR037069">
    <property type="entry name" value="AcylCoA_DH/ox_N_sf"/>
</dbReference>
<keyword evidence="5 6" id="KW-0560">Oxidoreductase</keyword>
<dbReference type="PANTHER" id="PTHR43292">
    <property type="entry name" value="ACYL-COA DEHYDROGENASE"/>
    <property type="match status" value="1"/>
</dbReference>
<feature type="domain" description="Acyl-CoA oxidase/dehydrogenase middle" evidence="8">
    <location>
        <begin position="123"/>
        <end position="210"/>
    </location>
</feature>
<evidence type="ECO:0000313" key="10">
    <source>
        <dbReference type="EMBL" id="OJZ76112.1"/>
    </source>
</evidence>
<dbReference type="InterPro" id="IPR009075">
    <property type="entry name" value="AcylCo_DH/oxidase_C"/>
</dbReference>
<keyword evidence="11" id="KW-1185">Reference proteome</keyword>
<dbReference type="Pfam" id="PF02770">
    <property type="entry name" value="Acyl-CoA_dh_M"/>
    <property type="match status" value="1"/>
</dbReference>
<keyword evidence="3 6" id="KW-0285">Flavoprotein</keyword>
<gene>
    <name evidence="10" type="ORF">BRW65_01355</name>
</gene>
<evidence type="ECO:0000256" key="2">
    <source>
        <dbReference type="ARBA" id="ARBA00009347"/>
    </source>
</evidence>
<dbReference type="InterPro" id="IPR013786">
    <property type="entry name" value="AcylCoA_DH/ox_N"/>
</dbReference>
<accession>A0A1Q4I2A7</accession>
<evidence type="ECO:0000259" key="8">
    <source>
        <dbReference type="Pfam" id="PF02770"/>
    </source>
</evidence>
<dbReference type="InterPro" id="IPR046373">
    <property type="entry name" value="Acyl-CoA_Oxase/DH_mid-dom_sf"/>
</dbReference>
<dbReference type="Gene3D" id="1.10.540.10">
    <property type="entry name" value="Acyl-CoA dehydrogenase/oxidase, N-terminal domain"/>
    <property type="match status" value="1"/>
</dbReference>
<evidence type="ECO:0000259" key="7">
    <source>
        <dbReference type="Pfam" id="PF00441"/>
    </source>
</evidence>
<dbReference type="AlphaFoldDB" id="A0A1Q4I2A7"/>
<dbReference type="PANTHER" id="PTHR43292:SF3">
    <property type="entry name" value="ACYL-COA DEHYDROGENASE FADE29"/>
    <property type="match status" value="1"/>
</dbReference>
<dbReference type="InterPro" id="IPR006091">
    <property type="entry name" value="Acyl-CoA_Oxase/DH_mid-dom"/>
</dbReference>
<organism evidence="10 11">
    <name type="scientific">Mycobacterium paraffinicum</name>
    <dbReference type="NCBI Taxonomy" id="53378"/>
    <lineage>
        <taxon>Bacteria</taxon>
        <taxon>Bacillati</taxon>
        <taxon>Actinomycetota</taxon>
        <taxon>Actinomycetes</taxon>
        <taxon>Mycobacteriales</taxon>
        <taxon>Mycobacteriaceae</taxon>
        <taxon>Mycobacterium</taxon>
    </lineage>
</organism>